<proteinExistence type="predicted"/>
<protein>
    <submittedName>
        <fullName evidence="2">Uncharacterized protein</fullName>
    </submittedName>
</protein>
<reference evidence="2" key="1">
    <citation type="submission" date="2022-12" db="EMBL/GenBank/DDBJ databases">
        <authorList>
            <person name="Petersen C."/>
        </authorList>
    </citation>
    <scope>NUCLEOTIDE SEQUENCE</scope>
    <source>
        <strain evidence="2">IBT 29677</strain>
    </source>
</reference>
<feature type="region of interest" description="Disordered" evidence="1">
    <location>
        <begin position="74"/>
        <end position="100"/>
    </location>
</feature>
<dbReference type="GeneID" id="81374326"/>
<dbReference type="Proteomes" id="UP001147747">
    <property type="component" value="Unassembled WGS sequence"/>
</dbReference>
<keyword evidence="3" id="KW-1185">Reference proteome</keyword>
<evidence type="ECO:0000313" key="2">
    <source>
        <dbReference type="EMBL" id="KAJ5388168.1"/>
    </source>
</evidence>
<dbReference type="RefSeq" id="XP_056485966.1">
    <property type="nucleotide sequence ID" value="XM_056635346.1"/>
</dbReference>
<dbReference type="AlphaFoldDB" id="A0A9W9VRW7"/>
<evidence type="ECO:0000256" key="1">
    <source>
        <dbReference type="SAM" id="MobiDB-lite"/>
    </source>
</evidence>
<accession>A0A9W9VRW7</accession>
<name>A0A9W9VRW7_9EURO</name>
<evidence type="ECO:0000313" key="3">
    <source>
        <dbReference type="Proteomes" id="UP001147747"/>
    </source>
</evidence>
<reference evidence="2" key="2">
    <citation type="journal article" date="2023" name="IMA Fungus">
        <title>Comparative genomic study of the Penicillium genus elucidates a diverse pangenome and 15 lateral gene transfer events.</title>
        <authorList>
            <person name="Petersen C."/>
            <person name="Sorensen T."/>
            <person name="Nielsen M.R."/>
            <person name="Sondergaard T.E."/>
            <person name="Sorensen J.L."/>
            <person name="Fitzpatrick D.A."/>
            <person name="Frisvad J.C."/>
            <person name="Nielsen K.L."/>
        </authorList>
    </citation>
    <scope>NUCLEOTIDE SEQUENCE</scope>
    <source>
        <strain evidence="2">IBT 29677</strain>
    </source>
</reference>
<organism evidence="2 3">
    <name type="scientific">Penicillium cosmopolitanum</name>
    <dbReference type="NCBI Taxonomy" id="1131564"/>
    <lineage>
        <taxon>Eukaryota</taxon>
        <taxon>Fungi</taxon>
        <taxon>Dikarya</taxon>
        <taxon>Ascomycota</taxon>
        <taxon>Pezizomycotina</taxon>
        <taxon>Eurotiomycetes</taxon>
        <taxon>Eurotiomycetidae</taxon>
        <taxon>Eurotiales</taxon>
        <taxon>Aspergillaceae</taxon>
        <taxon>Penicillium</taxon>
    </lineage>
</organism>
<sequence>MQAGVLAESLTQWRRGNLHVLFEYRFGSSFMAHHLISKSQESFAISSRMNWSIASSWLAQKVILPKQEQVQAPRSYPVNGTALKNRHSDPTVPRGAASSY</sequence>
<comment type="caution">
    <text evidence="2">The sequence shown here is derived from an EMBL/GenBank/DDBJ whole genome shotgun (WGS) entry which is preliminary data.</text>
</comment>
<dbReference type="EMBL" id="JAPZBU010000009">
    <property type="protein sequence ID" value="KAJ5388168.1"/>
    <property type="molecule type" value="Genomic_DNA"/>
</dbReference>
<gene>
    <name evidence="2" type="ORF">N7509_010709</name>
</gene>